<evidence type="ECO:0000313" key="2">
    <source>
        <dbReference type="EMBL" id="KAG7815751.1"/>
    </source>
</evidence>
<gene>
    <name evidence="2" type="ORF">KL928_005350</name>
</gene>
<organism evidence="2 3">
    <name type="scientific">Pichia angusta</name>
    <name type="common">Yeast</name>
    <name type="synonym">Hansenula polymorpha</name>
    <dbReference type="NCBI Taxonomy" id="870730"/>
    <lineage>
        <taxon>Eukaryota</taxon>
        <taxon>Fungi</taxon>
        <taxon>Dikarya</taxon>
        <taxon>Ascomycota</taxon>
        <taxon>Saccharomycotina</taxon>
        <taxon>Pichiomycetes</taxon>
        <taxon>Pichiales</taxon>
        <taxon>Pichiaceae</taxon>
        <taxon>Ogataea</taxon>
    </lineage>
</organism>
<dbReference type="InterPro" id="IPR053000">
    <property type="entry name" value="WSS1-like_metalloprotease"/>
</dbReference>
<dbReference type="PROSITE" id="PS51397">
    <property type="entry name" value="WLM"/>
    <property type="match status" value="1"/>
</dbReference>
<dbReference type="Pfam" id="PF08325">
    <property type="entry name" value="WLM"/>
    <property type="match status" value="1"/>
</dbReference>
<dbReference type="AlphaFoldDB" id="A0AAN6DBM9"/>
<proteinExistence type="predicted"/>
<protein>
    <recommendedName>
        <fullName evidence="1">WLM domain-containing protein</fullName>
    </recommendedName>
</protein>
<feature type="domain" description="WLM" evidence="1">
    <location>
        <begin position="1"/>
        <end position="191"/>
    </location>
</feature>
<evidence type="ECO:0000313" key="3">
    <source>
        <dbReference type="Proteomes" id="UP001196530"/>
    </source>
</evidence>
<sequence>MTVTSVIDKIAPLVRQKDNKLALERLQKIALEVAPVMRSFGFKVGTLCEFFPKNPQLLGLNVNSGAKICLRLRYPHAKDTFLPLEDVIETMLHELSHNKYGPHDNNFYRLLDQLRDKYHSIKRNGALKETGYVAESQVLGGRKNGLIREMRFKKLGQVKYVAKVEKLGSNKPKQNKSMRELVLEAAERRARDAKTCTEDPEAVPNEDELVQVDKPVPEVIEIPDED</sequence>
<evidence type="ECO:0000259" key="1">
    <source>
        <dbReference type="PROSITE" id="PS51397"/>
    </source>
</evidence>
<dbReference type="PANTHER" id="PTHR46622">
    <property type="entry name" value="DNA-DEPENDENT METALLOPROTEASE WSS1"/>
    <property type="match status" value="1"/>
</dbReference>
<dbReference type="PANTHER" id="PTHR46622:SF1">
    <property type="entry name" value="DNA-DEPENDENT METALLOPROTEASE WSS1"/>
    <property type="match status" value="1"/>
</dbReference>
<dbReference type="GeneID" id="66129401"/>
<comment type="caution">
    <text evidence="2">The sequence shown here is derived from an EMBL/GenBank/DDBJ whole genome shotgun (WGS) entry which is preliminary data.</text>
</comment>
<dbReference type="GO" id="GO:0005634">
    <property type="term" value="C:nucleus"/>
    <property type="evidence" value="ECO:0007669"/>
    <property type="project" value="TreeGrafter"/>
</dbReference>
<reference evidence="2" key="1">
    <citation type="journal article" date="2021" name="G3 (Bethesda)">
        <title>Genomic diversity, chromosomal rearrangements, and interspecies hybridization in the ogataea polymorpha species complex.</title>
        <authorList>
            <person name="Hanson S.J."/>
            <person name="Cinneide E.O."/>
            <person name="Salzberg L.I."/>
            <person name="Wolfe K.H."/>
            <person name="McGowan J."/>
            <person name="Fitzpatrick D.A."/>
            <person name="Matlin K."/>
        </authorList>
    </citation>
    <scope>NUCLEOTIDE SEQUENCE</scope>
    <source>
        <strain evidence="2">61-244</strain>
    </source>
</reference>
<dbReference type="GO" id="GO:0006281">
    <property type="term" value="P:DNA repair"/>
    <property type="evidence" value="ECO:0007669"/>
    <property type="project" value="TreeGrafter"/>
</dbReference>
<dbReference type="InterPro" id="IPR013536">
    <property type="entry name" value="WLM_dom"/>
</dbReference>
<dbReference type="EMBL" id="JAHLUX010000014">
    <property type="protein sequence ID" value="KAG7815751.1"/>
    <property type="molecule type" value="Genomic_DNA"/>
</dbReference>
<dbReference type="GO" id="GO:0008237">
    <property type="term" value="F:metallopeptidase activity"/>
    <property type="evidence" value="ECO:0007669"/>
    <property type="project" value="TreeGrafter"/>
</dbReference>
<dbReference type="Proteomes" id="UP001196530">
    <property type="component" value="Unassembled WGS sequence"/>
</dbReference>
<name>A0AAN6DBM9_PICAN</name>
<dbReference type="RefSeq" id="XP_043057331.1">
    <property type="nucleotide sequence ID" value="XM_043206150.1"/>
</dbReference>
<accession>A0AAN6DBM9</accession>